<accession>A0A916U920</accession>
<dbReference type="PROSITE" id="PS50968">
    <property type="entry name" value="BIOTINYL_LIPOYL"/>
    <property type="match status" value="1"/>
</dbReference>
<keyword evidence="4" id="KW-1185">Reference proteome</keyword>
<organism evidence="3 4">
    <name type="scientific">Pedobacter quisquiliarum</name>
    <dbReference type="NCBI Taxonomy" id="1834438"/>
    <lineage>
        <taxon>Bacteria</taxon>
        <taxon>Pseudomonadati</taxon>
        <taxon>Bacteroidota</taxon>
        <taxon>Sphingobacteriia</taxon>
        <taxon>Sphingobacteriales</taxon>
        <taxon>Sphingobacteriaceae</taxon>
        <taxon>Pedobacter</taxon>
    </lineage>
</organism>
<evidence type="ECO:0000313" key="3">
    <source>
        <dbReference type="EMBL" id="GGC63957.1"/>
    </source>
</evidence>
<evidence type="ECO:0000313" key="4">
    <source>
        <dbReference type="Proteomes" id="UP000651668"/>
    </source>
</evidence>
<dbReference type="Pfam" id="PF00364">
    <property type="entry name" value="Biotin_lipoyl"/>
    <property type="match status" value="1"/>
</dbReference>
<reference evidence="3" key="2">
    <citation type="submission" date="2020-09" db="EMBL/GenBank/DDBJ databases">
        <authorList>
            <person name="Sun Q."/>
            <person name="Zhou Y."/>
        </authorList>
    </citation>
    <scope>NUCLEOTIDE SEQUENCE</scope>
    <source>
        <strain evidence="3">CGMCC 1.15343</strain>
    </source>
</reference>
<dbReference type="CDD" id="cd06850">
    <property type="entry name" value="biotinyl_domain"/>
    <property type="match status" value="1"/>
</dbReference>
<dbReference type="InterPro" id="IPR000089">
    <property type="entry name" value="Biotin_lipoyl"/>
</dbReference>
<dbReference type="Gene3D" id="2.40.50.100">
    <property type="match status" value="1"/>
</dbReference>
<dbReference type="SUPFAM" id="SSF51230">
    <property type="entry name" value="Single hybrid motif"/>
    <property type="match status" value="1"/>
</dbReference>
<dbReference type="InterPro" id="IPR001882">
    <property type="entry name" value="Biotin_BS"/>
</dbReference>
<name>A0A916U920_9SPHI</name>
<evidence type="ECO:0000259" key="2">
    <source>
        <dbReference type="PROSITE" id="PS50968"/>
    </source>
</evidence>
<dbReference type="AlphaFoldDB" id="A0A916U920"/>
<gene>
    <name evidence="3" type="primary">pycA</name>
    <name evidence="3" type="ORF">GCM10011387_16990</name>
</gene>
<dbReference type="InterPro" id="IPR050709">
    <property type="entry name" value="Biotin_Carboxyl_Carrier/Decarb"/>
</dbReference>
<dbReference type="Proteomes" id="UP000651668">
    <property type="component" value="Unassembled WGS sequence"/>
</dbReference>
<evidence type="ECO:0000256" key="1">
    <source>
        <dbReference type="ARBA" id="ARBA00023267"/>
    </source>
</evidence>
<dbReference type="PANTHER" id="PTHR45266">
    <property type="entry name" value="OXALOACETATE DECARBOXYLASE ALPHA CHAIN"/>
    <property type="match status" value="1"/>
</dbReference>
<dbReference type="FunFam" id="2.40.50.100:FF:000003">
    <property type="entry name" value="Acetyl-CoA carboxylase biotin carboxyl carrier protein"/>
    <property type="match status" value="1"/>
</dbReference>
<dbReference type="PROSITE" id="PS00188">
    <property type="entry name" value="BIOTIN"/>
    <property type="match status" value="1"/>
</dbReference>
<dbReference type="InterPro" id="IPR011053">
    <property type="entry name" value="Single_hybrid_motif"/>
</dbReference>
<sequence length="167" mass="18741">MYKVKVNEHLNFEVEQADQTFIVNGNAVKLDEQALTHSNTTSVIYQNKSYNVEVVELNTPEKTATIKVNGNLYNLQMEDQFDLLLKQLGMDAAVSTKIREIKAPMPGLVLKIMVEEGATVQKGDNLLVLEAMKMENILKSTTDGIIKKINVTQGDKIEKNTVLLQFQ</sequence>
<proteinExistence type="predicted"/>
<dbReference type="PANTHER" id="PTHR45266:SF3">
    <property type="entry name" value="OXALOACETATE DECARBOXYLASE ALPHA CHAIN"/>
    <property type="match status" value="1"/>
</dbReference>
<protein>
    <submittedName>
        <fullName evidence="3">Acetyl-CoA carboxylase biotin carboxyl carrier protein subunit</fullName>
    </submittedName>
</protein>
<reference evidence="3" key="1">
    <citation type="journal article" date="2014" name="Int. J. Syst. Evol. Microbiol.">
        <title>Complete genome sequence of Corynebacterium casei LMG S-19264T (=DSM 44701T), isolated from a smear-ripened cheese.</title>
        <authorList>
            <consortium name="US DOE Joint Genome Institute (JGI-PGF)"/>
            <person name="Walter F."/>
            <person name="Albersmeier A."/>
            <person name="Kalinowski J."/>
            <person name="Ruckert C."/>
        </authorList>
    </citation>
    <scope>NUCLEOTIDE SEQUENCE</scope>
    <source>
        <strain evidence="3">CGMCC 1.15343</strain>
    </source>
</reference>
<feature type="domain" description="Lipoyl-binding" evidence="2">
    <location>
        <begin position="98"/>
        <end position="167"/>
    </location>
</feature>
<keyword evidence="1" id="KW-0092">Biotin</keyword>
<dbReference type="EMBL" id="BMIL01000005">
    <property type="protein sequence ID" value="GGC63957.1"/>
    <property type="molecule type" value="Genomic_DNA"/>
</dbReference>
<comment type="caution">
    <text evidence="3">The sequence shown here is derived from an EMBL/GenBank/DDBJ whole genome shotgun (WGS) entry which is preliminary data.</text>
</comment>
<dbReference type="RefSeq" id="WP_188626452.1">
    <property type="nucleotide sequence ID" value="NZ_BMIL01000005.1"/>
</dbReference>